<dbReference type="KEGG" id="egu:105032661"/>
<dbReference type="RefSeq" id="XP_010905471.1">
    <property type="nucleotide sequence ID" value="XM_010907169.2"/>
</dbReference>
<evidence type="ECO:0000256" key="1">
    <source>
        <dbReference type="SAM" id="Phobius"/>
    </source>
</evidence>
<reference evidence="3 4" key="1">
    <citation type="submission" date="2025-04" db="UniProtKB">
        <authorList>
            <consortium name="RefSeq"/>
        </authorList>
    </citation>
    <scope>IDENTIFICATION</scope>
</reference>
<dbReference type="RefSeq" id="XP_010905470.1">
    <property type="nucleotide sequence ID" value="XM_010907168.2"/>
</dbReference>
<evidence type="ECO:0000313" key="4">
    <source>
        <dbReference type="RefSeq" id="XP_010905470.1"/>
    </source>
</evidence>
<evidence type="ECO:0000313" key="5">
    <source>
        <dbReference type="RefSeq" id="XP_010905471.1"/>
    </source>
</evidence>
<dbReference type="GeneID" id="105032661"/>
<accession>A0A6I9Q9I7</accession>
<keyword evidence="1" id="KW-0472">Membrane</keyword>
<keyword evidence="2" id="KW-1185">Reference proteome</keyword>
<dbReference type="AlphaFoldDB" id="A0A6I9Q9I7"/>
<evidence type="ECO:0000313" key="2">
    <source>
        <dbReference type="Proteomes" id="UP000504607"/>
    </source>
</evidence>
<dbReference type="RefSeq" id="XP_010905469.1">
    <property type="nucleotide sequence ID" value="XM_010907167.1"/>
</dbReference>
<feature type="transmembrane region" description="Helical" evidence="1">
    <location>
        <begin position="12"/>
        <end position="28"/>
    </location>
</feature>
<proteinExistence type="predicted"/>
<dbReference type="PANTHER" id="PTHR34970">
    <property type="entry name" value="ABC TRANSPORTER A FAMILY PROTEIN"/>
    <property type="match status" value="1"/>
</dbReference>
<name>A0A6I9Q9I7_ELAGV</name>
<dbReference type="Proteomes" id="UP000504607">
    <property type="component" value="Unplaced"/>
</dbReference>
<sequence>MGFMFRVRLSSFFAGAATASIGGFYLLYKDYMVAHEAISRQVRGIYETLDERYEALNGRITTLENLKEVETATPVEGSE</sequence>
<protein>
    <submittedName>
        <fullName evidence="3 4">Uncharacterized protein LOC105032661</fullName>
    </submittedName>
</protein>
<dbReference type="OrthoDB" id="1911459at2759"/>
<gene>
    <name evidence="3 4 5" type="primary">LOC105032661</name>
</gene>
<evidence type="ECO:0000313" key="3">
    <source>
        <dbReference type="RefSeq" id="XP_010905469.1"/>
    </source>
</evidence>
<organism evidence="2 3">
    <name type="scientific">Elaeis guineensis var. tenera</name>
    <name type="common">Oil palm</name>
    <dbReference type="NCBI Taxonomy" id="51953"/>
    <lineage>
        <taxon>Eukaryota</taxon>
        <taxon>Viridiplantae</taxon>
        <taxon>Streptophyta</taxon>
        <taxon>Embryophyta</taxon>
        <taxon>Tracheophyta</taxon>
        <taxon>Spermatophyta</taxon>
        <taxon>Magnoliopsida</taxon>
        <taxon>Liliopsida</taxon>
        <taxon>Arecaceae</taxon>
        <taxon>Arecoideae</taxon>
        <taxon>Cocoseae</taxon>
        <taxon>Elaeidinae</taxon>
        <taxon>Elaeis</taxon>
    </lineage>
</organism>
<dbReference type="PANTHER" id="PTHR34970:SF2">
    <property type="entry name" value="ABC TRANSPORTER A FAMILY PROTEIN"/>
    <property type="match status" value="1"/>
</dbReference>
<keyword evidence="1" id="KW-0812">Transmembrane</keyword>
<keyword evidence="1" id="KW-1133">Transmembrane helix</keyword>